<keyword evidence="4" id="KW-1185">Reference proteome</keyword>
<dbReference type="EMBL" id="GL377316">
    <property type="protein sequence ID" value="EFI91570.1"/>
    <property type="molecule type" value="Genomic_DNA"/>
</dbReference>
<keyword evidence="2" id="KW-0472">Membrane</keyword>
<keyword evidence="2" id="KW-1133">Transmembrane helix</keyword>
<name>D8QKA2_SCHCM</name>
<dbReference type="Proteomes" id="UP000007431">
    <property type="component" value="Unassembled WGS sequence"/>
</dbReference>
<sequence>MRALYSPDRLPVRIIASGTAIMVGLWLLASVFRPFGPPHPALFDHPPPPPPPPPPFVPLHEPVRPPPSPEEAKVCIFFCGGIGDEAGGNRAC</sequence>
<evidence type="ECO:0000313" key="3">
    <source>
        <dbReference type="EMBL" id="EFI91570.1"/>
    </source>
</evidence>
<feature type="region of interest" description="Disordered" evidence="1">
    <location>
        <begin position="40"/>
        <end position="65"/>
    </location>
</feature>
<gene>
    <name evidence="3" type="ORF">SCHCODRAFT_114279</name>
</gene>
<reference evidence="3 4" key="1">
    <citation type="journal article" date="2010" name="Nat. Biotechnol.">
        <title>Genome sequence of the model mushroom Schizophyllum commune.</title>
        <authorList>
            <person name="Ohm R.A."/>
            <person name="de Jong J.F."/>
            <person name="Lugones L.G."/>
            <person name="Aerts A."/>
            <person name="Kothe E."/>
            <person name="Stajich J.E."/>
            <person name="de Vries R.P."/>
            <person name="Record E."/>
            <person name="Levasseur A."/>
            <person name="Baker S.E."/>
            <person name="Bartholomew K.A."/>
            <person name="Coutinho P.M."/>
            <person name="Erdmann S."/>
            <person name="Fowler T.J."/>
            <person name="Gathman A.C."/>
            <person name="Lombard V."/>
            <person name="Henrissat B."/>
            <person name="Knabe N."/>
            <person name="Kuees U."/>
            <person name="Lilly W.W."/>
            <person name="Lindquist E."/>
            <person name="Lucas S."/>
            <person name="Magnuson J.K."/>
            <person name="Piumi F."/>
            <person name="Raudaskoski M."/>
            <person name="Salamov A."/>
            <person name="Schmutz J."/>
            <person name="Schwarze F.W.M.R."/>
            <person name="vanKuyk P.A."/>
            <person name="Horton J.S."/>
            <person name="Grigoriev I.V."/>
            <person name="Woesten H.A.B."/>
        </authorList>
    </citation>
    <scope>NUCLEOTIDE SEQUENCE [LARGE SCALE GENOMIC DNA]</scope>
    <source>
        <strain evidence="4">H4-8 / FGSC 9210</strain>
    </source>
</reference>
<accession>D8QKA2</accession>
<proteinExistence type="predicted"/>
<evidence type="ECO:0000313" key="4">
    <source>
        <dbReference type="Proteomes" id="UP000007431"/>
    </source>
</evidence>
<keyword evidence="2" id="KW-0812">Transmembrane</keyword>
<feature type="non-terminal residue" evidence="3">
    <location>
        <position position="92"/>
    </location>
</feature>
<feature type="compositionally biased region" description="Pro residues" evidence="1">
    <location>
        <begin position="40"/>
        <end position="57"/>
    </location>
</feature>
<protein>
    <submittedName>
        <fullName evidence="3">Uncharacterized protein</fullName>
    </submittedName>
</protein>
<organism evidence="4">
    <name type="scientific">Schizophyllum commune (strain H4-8 / FGSC 9210)</name>
    <name type="common">Split gill fungus</name>
    <dbReference type="NCBI Taxonomy" id="578458"/>
    <lineage>
        <taxon>Eukaryota</taxon>
        <taxon>Fungi</taxon>
        <taxon>Dikarya</taxon>
        <taxon>Basidiomycota</taxon>
        <taxon>Agaricomycotina</taxon>
        <taxon>Agaricomycetes</taxon>
        <taxon>Agaricomycetidae</taxon>
        <taxon>Agaricales</taxon>
        <taxon>Schizophyllaceae</taxon>
        <taxon>Schizophyllum</taxon>
    </lineage>
</organism>
<evidence type="ECO:0000256" key="1">
    <source>
        <dbReference type="SAM" id="MobiDB-lite"/>
    </source>
</evidence>
<dbReference type="InParanoid" id="D8QKA2"/>
<feature type="transmembrane region" description="Helical" evidence="2">
    <location>
        <begin position="12"/>
        <end position="32"/>
    </location>
</feature>
<evidence type="ECO:0000256" key="2">
    <source>
        <dbReference type="SAM" id="Phobius"/>
    </source>
</evidence>
<dbReference type="AlphaFoldDB" id="D8QKA2"/>
<dbReference type="HOGENOM" id="CLU_2414529_0_0_1"/>